<dbReference type="RefSeq" id="WP_088919487.1">
    <property type="nucleotide sequence ID" value="NZ_CP018632.1"/>
</dbReference>
<dbReference type="InterPro" id="IPR019756">
    <property type="entry name" value="Pept_S26A_signal_pept_1_Ser-AS"/>
</dbReference>
<dbReference type="InterPro" id="IPR036286">
    <property type="entry name" value="LexA/Signal_pep-like_sf"/>
</dbReference>
<dbReference type="PROSITE" id="PS00760">
    <property type="entry name" value="SPASE_I_2"/>
    <property type="match status" value="1"/>
</dbReference>
<feature type="domain" description="Peptidase S26" evidence="10">
    <location>
        <begin position="52"/>
        <end position="248"/>
    </location>
</feature>
<dbReference type="PRINTS" id="PR00727">
    <property type="entry name" value="LEADERPTASE"/>
</dbReference>
<dbReference type="PROSITE" id="PS00501">
    <property type="entry name" value="SPASE_I_1"/>
    <property type="match status" value="1"/>
</dbReference>
<protein>
    <recommendedName>
        <fullName evidence="4 8">Signal peptidase I</fullName>
        <ecNumber evidence="3 8">3.4.21.89</ecNumber>
    </recommendedName>
</protein>
<evidence type="ECO:0000256" key="8">
    <source>
        <dbReference type="RuleBase" id="RU003993"/>
    </source>
</evidence>
<evidence type="ECO:0000256" key="5">
    <source>
        <dbReference type="ARBA" id="ARBA00022670"/>
    </source>
</evidence>
<comment type="subcellular location">
    <subcellularLocation>
        <location evidence="9">Membrane</location>
        <topology evidence="9">Multi-pass membrane protein</topology>
    </subcellularLocation>
</comment>
<evidence type="ECO:0000256" key="9">
    <source>
        <dbReference type="RuleBase" id="RU362042"/>
    </source>
</evidence>
<keyword evidence="8" id="KW-0472">Membrane</keyword>
<evidence type="ECO:0000256" key="1">
    <source>
        <dbReference type="ARBA" id="ARBA00000677"/>
    </source>
</evidence>
<dbReference type="KEGG" id="gai:IMCC3135_21920"/>
<keyword evidence="5 8" id="KW-0645">Protease</keyword>
<dbReference type="PANTHER" id="PTHR43390:SF1">
    <property type="entry name" value="CHLOROPLAST PROCESSING PEPTIDASE"/>
    <property type="match status" value="1"/>
</dbReference>
<keyword evidence="8" id="KW-0812">Transmembrane</keyword>
<dbReference type="InterPro" id="IPR000223">
    <property type="entry name" value="Pept_S26A_signal_pept_1"/>
</dbReference>
<keyword evidence="12" id="KW-1185">Reference proteome</keyword>
<evidence type="ECO:0000313" key="11">
    <source>
        <dbReference type="EMBL" id="ASJ74456.1"/>
    </source>
</evidence>
<evidence type="ECO:0000256" key="2">
    <source>
        <dbReference type="ARBA" id="ARBA00009370"/>
    </source>
</evidence>
<dbReference type="GO" id="GO:0009003">
    <property type="term" value="F:signal peptidase activity"/>
    <property type="evidence" value="ECO:0007669"/>
    <property type="project" value="UniProtKB-EC"/>
</dbReference>
<dbReference type="InterPro" id="IPR019533">
    <property type="entry name" value="Peptidase_S26"/>
</dbReference>
<accession>A0A2Z2NSD1</accession>
<dbReference type="SUPFAM" id="SSF51306">
    <property type="entry name" value="LexA/Signal peptidase"/>
    <property type="match status" value="1"/>
</dbReference>
<dbReference type="GO" id="GO:0006465">
    <property type="term" value="P:signal peptide processing"/>
    <property type="evidence" value="ECO:0007669"/>
    <property type="project" value="InterPro"/>
</dbReference>
<evidence type="ECO:0000256" key="4">
    <source>
        <dbReference type="ARBA" id="ARBA00019232"/>
    </source>
</evidence>
<evidence type="ECO:0000256" key="6">
    <source>
        <dbReference type="ARBA" id="ARBA00022801"/>
    </source>
</evidence>
<dbReference type="Proteomes" id="UP000250079">
    <property type="component" value="Chromosome"/>
</dbReference>
<reference evidence="11 12" key="1">
    <citation type="submission" date="2016-12" db="EMBL/GenBank/DDBJ databases">
        <authorList>
            <person name="Song W.-J."/>
            <person name="Kurnit D.M."/>
        </authorList>
    </citation>
    <scope>NUCLEOTIDE SEQUENCE [LARGE SCALE GENOMIC DNA]</scope>
    <source>
        <strain evidence="11 12">IMCC3135</strain>
    </source>
</reference>
<proteinExistence type="inferred from homology"/>
<feature type="active site" evidence="7">
    <location>
        <position position="82"/>
    </location>
</feature>
<organism evidence="11 12">
    <name type="scientific">Granulosicoccus antarcticus IMCC3135</name>
    <dbReference type="NCBI Taxonomy" id="1192854"/>
    <lineage>
        <taxon>Bacteria</taxon>
        <taxon>Pseudomonadati</taxon>
        <taxon>Pseudomonadota</taxon>
        <taxon>Gammaproteobacteria</taxon>
        <taxon>Chromatiales</taxon>
        <taxon>Granulosicoccaceae</taxon>
        <taxon>Granulosicoccus</taxon>
    </lineage>
</organism>
<feature type="active site" evidence="7">
    <location>
        <position position="137"/>
    </location>
</feature>
<dbReference type="EC" id="3.4.21.89" evidence="3 8"/>
<sequence>MPSSWADKLNFPLLLVVATAVTGLIWLVDALFFAPKRKAAMRDQNGELPILVEYVQSFFPVLLVVLVLRSFLFEPFRIPSGSMIPTLLIGDFILVNKFSYGVRLPVLNTKILDTGSPERGDVAVFRYPQDPSLDYIKRVVGLPGDSVVYENRQFIVNGEAMPVGAGEPYVSPVDEQLVLGATTHAEKLGEVDHQILQFTEEFPKRSGTFTVPEGHYFMVGDNRDRSNDSRFWGFVPEENLVGQAKYIWMHWNEGVIWSRLFSSIK</sequence>
<dbReference type="Pfam" id="PF10502">
    <property type="entry name" value="Peptidase_S26"/>
    <property type="match status" value="1"/>
</dbReference>
<feature type="transmembrane region" description="Helical" evidence="8">
    <location>
        <begin position="54"/>
        <end position="72"/>
    </location>
</feature>
<evidence type="ECO:0000256" key="7">
    <source>
        <dbReference type="PIRSR" id="PIRSR600223-1"/>
    </source>
</evidence>
<dbReference type="InterPro" id="IPR019757">
    <property type="entry name" value="Pept_S26A_signal_pept_1_Lys-AS"/>
</dbReference>
<dbReference type="InterPro" id="IPR019758">
    <property type="entry name" value="Pept_S26A_signal_pept_1_CS"/>
</dbReference>
<comment type="similarity">
    <text evidence="2 9">Belongs to the peptidase S26 family.</text>
</comment>
<dbReference type="EMBL" id="CP018632">
    <property type="protein sequence ID" value="ASJ74456.1"/>
    <property type="molecule type" value="Genomic_DNA"/>
</dbReference>
<comment type="catalytic activity">
    <reaction evidence="1 8">
        <text>Cleavage of hydrophobic, N-terminal signal or leader sequences from secreted and periplasmic proteins.</text>
        <dbReference type="EC" id="3.4.21.89"/>
    </reaction>
</comment>
<name>A0A2Z2NSD1_9GAMM</name>
<evidence type="ECO:0000256" key="3">
    <source>
        <dbReference type="ARBA" id="ARBA00013208"/>
    </source>
</evidence>
<dbReference type="PANTHER" id="PTHR43390">
    <property type="entry name" value="SIGNAL PEPTIDASE I"/>
    <property type="match status" value="1"/>
</dbReference>
<dbReference type="Gene3D" id="2.10.109.10">
    <property type="entry name" value="Umud Fragment, subunit A"/>
    <property type="match status" value="1"/>
</dbReference>
<keyword evidence="8" id="KW-1133">Transmembrane helix</keyword>
<dbReference type="GO" id="GO:0004252">
    <property type="term" value="F:serine-type endopeptidase activity"/>
    <property type="evidence" value="ECO:0007669"/>
    <property type="project" value="InterPro"/>
</dbReference>
<dbReference type="GO" id="GO:0016020">
    <property type="term" value="C:membrane"/>
    <property type="evidence" value="ECO:0007669"/>
    <property type="project" value="UniProtKB-SubCell"/>
</dbReference>
<dbReference type="OrthoDB" id="9815782at2"/>
<keyword evidence="6 8" id="KW-0378">Hydrolase</keyword>
<dbReference type="AlphaFoldDB" id="A0A2Z2NSD1"/>
<dbReference type="NCBIfam" id="TIGR02227">
    <property type="entry name" value="sigpep_I_bact"/>
    <property type="match status" value="1"/>
</dbReference>
<evidence type="ECO:0000313" key="12">
    <source>
        <dbReference type="Proteomes" id="UP000250079"/>
    </source>
</evidence>
<gene>
    <name evidence="11" type="primary">lepB</name>
    <name evidence="11" type="ORF">IMCC3135_21920</name>
</gene>
<evidence type="ECO:0000259" key="10">
    <source>
        <dbReference type="Pfam" id="PF10502"/>
    </source>
</evidence>
<dbReference type="CDD" id="cd06530">
    <property type="entry name" value="S26_SPase_I"/>
    <property type="match status" value="1"/>
</dbReference>
<feature type="transmembrane region" description="Helical" evidence="8">
    <location>
        <begin position="12"/>
        <end position="33"/>
    </location>
</feature>
<dbReference type="PROSITE" id="PS00761">
    <property type="entry name" value="SPASE_I_3"/>
    <property type="match status" value="1"/>
</dbReference>